<accession>A0ABY9ICX6</accession>
<dbReference type="InterPro" id="IPR008949">
    <property type="entry name" value="Isoprenoid_synthase_dom_sf"/>
</dbReference>
<feature type="compositionally biased region" description="Basic and acidic residues" evidence="7">
    <location>
        <begin position="1"/>
        <end position="11"/>
    </location>
</feature>
<dbReference type="Proteomes" id="UP001229952">
    <property type="component" value="Chromosome"/>
</dbReference>
<comment type="cofactor">
    <cofactor evidence="1">
        <name>Mg(2+)</name>
        <dbReference type="ChEBI" id="CHEBI:18420"/>
    </cofactor>
</comment>
<evidence type="ECO:0000256" key="1">
    <source>
        <dbReference type="ARBA" id="ARBA00001946"/>
    </source>
</evidence>
<evidence type="ECO:0000256" key="2">
    <source>
        <dbReference type="ARBA" id="ARBA00006706"/>
    </source>
</evidence>
<organism evidence="8 9">
    <name type="scientific">Streptomyces laculatispora</name>
    <dbReference type="NCBI Taxonomy" id="887464"/>
    <lineage>
        <taxon>Bacteria</taxon>
        <taxon>Bacillati</taxon>
        <taxon>Actinomycetota</taxon>
        <taxon>Actinomycetes</taxon>
        <taxon>Kitasatosporales</taxon>
        <taxon>Streptomycetaceae</taxon>
        <taxon>Streptomyces</taxon>
    </lineage>
</organism>
<comment type="similarity">
    <text evidence="2 6">Belongs to the FPP/GGPP synthase family.</text>
</comment>
<dbReference type="Pfam" id="PF00348">
    <property type="entry name" value="polyprenyl_synt"/>
    <property type="match status" value="1"/>
</dbReference>
<keyword evidence="9" id="KW-1185">Reference proteome</keyword>
<keyword evidence="5" id="KW-0460">Magnesium</keyword>
<keyword evidence="3 6" id="KW-0808">Transferase</keyword>
<dbReference type="SUPFAM" id="SSF48576">
    <property type="entry name" value="Terpenoid synthases"/>
    <property type="match status" value="1"/>
</dbReference>
<dbReference type="PROSITE" id="PS00723">
    <property type="entry name" value="POLYPRENYL_SYNTHASE_1"/>
    <property type="match status" value="1"/>
</dbReference>
<dbReference type="PANTHER" id="PTHR12001:SF85">
    <property type="entry name" value="SHORT CHAIN ISOPRENYL DIPHOSPHATE SYNTHASE"/>
    <property type="match status" value="1"/>
</dbReference>
<evidence type="ECO:0000256" key="5">
    <source>
        <dbReference type="ARBA" id="ARBA00022842"/>
    </source>
</evidence>
<evidence type="ECO:0000256" key="6">
    <source>
        <dbReference type="RuleBase" id="RU004466"/>
    </source>
</evidence>
<name>A0ABY9ICX6_9ACTN</name>
<evidence type="ECO:0000313" key="8">
    <source>
        <dbReference type="EMBL" id="WLQ44685.1"/>
    </source>
</evidence>
<protein>
    <submittedName>
        <fullName evidence="8">Polyprenyl synthetase family protein</fullName>
    </submittedName>
</protein>
<feature type="region of interest" description="Disordered" evidence="7">
    <location>
        <begin position="1"/>
        <end position="41"/>
    </location>
</feature>
<reference evidence="8 9" key="1">
    <citation type="submission" date="2023-03" db="EMBL/GenBank/DDBJ databases">
        <title>Isolation and description of six Streptomyces strains from soil environments, able to metabolize different microbial glucans.</title>
        <authorList>
            <person name="Widen T."/>
            <person name="Larsbrink J."/>
        </authorList>
    </citation>
    <scope>NUCLEOTIDE SEQUENCE [LARGE SCALE GENOMIC DNA]</scope>
    <source>
        <strain evidence="8 9">Mut2</strain>
    </source>
</reference>
<dbReference type="InterPro" id="IPR033749">
    <property type="entry name" value="Polyprenyl_synt_CS"/>
</dbReference>
<feature type="region of interest" description="Disordered" evidence="7">
    <location>
        <begin position="413"/>
        <end position="450"/>
    </location>
</feature>
<keyword evidence="4" id="KW-0479">Metal-binding</keyword>
<dbReference type="Gene3D" id="1.10.600.10">
    <property type="entry name" value="Farnesyl Diphosphate Synthase"/>
    <property type="match status" value="1"/>
</dbReference>
<evidence type="ECO:0000313" key="9">
    <source>
        <dbReference type="Proteomes" id="UP001229952"/>
    </source>
</evidence>
<dbReference type="EMBL" id="CP120992">
    <property type="protein sequence ID" value="WLQ44685.1"/>
    <property type="molecule type" value="Genomic_DNA"/>
</dbReference>
<dbReference type="PANTHER" id="PTHR12001">
    <property type="entry name" value="GERANYLGERANYL PYROPHOSPHATE SYNTHASE"/>
    <property type="match status" value="1"/>
</dbReference>
<dbReference type="CDD" id="cd00685">
    <property type="entry name" value="Trans_IPPS_HT"/>
    <property type="match status" value="1"/>
</dbReference>
<proteinExistence type="inferred from homology"/>
<dbReference type="InterPro" id="IPR000092">
    <property type="entry name" value="Polyprenyl_synt"/>
</dbReference>
<evidence type="ECO:0000256" key="4">
    <source>
        <dbReference type="ARBA" id="ARBA00022723"/>
    </source>
</evidence>
<evidence type="ECO:0000256" key="7">
    <source>
        <dbReference type="SAM" id="MobiDB-lite"/>
    </source>
</evidence>
<dbReference type="SFLD" id="SFLDS00005">
    <property type="entry name" value="Isoprenoid_Synthase_Type_I"/>
    <property type="match status" value="1"/>
</dbReference>
<gene>
    <name evidence="8" type="ORF">P8A22_35170</name>
</gene>
<sequence length="450" mass="47153">MRRTRRPEDVVMLRSRAKGQSFSQDHPRSETEAMDGAAHAGRGRYPVHDGAGPPHGAVSLVDQDVAGAVLRTARAVLCEKLDQAYAIDAVFSRDVAERLAGFTLGGGSRMRSQFIWWGMRATTAGSQAVDVEPALRLGVAVELVQTCALVQDDVMDGSSLRRGRPAVHVDFAESPGLSCGPKLRDSFGRSAAVLLGDLALAWADDTVAETTMRPATRQRVSAVWQAMRTEMVAGQYLDLHGQVTGIQSEARALRTAYLKSALYSVARPLALGAALAGAAEDATRALSAAGRCAGLAFQIRDDLLGVFGDPGKTGKPSGGDIREGKPTCLMAVARSRAGTSRARAVLDDALGRADLSDESLTDVRDVLVTTGACAEMEDRADRLMKHAARHLAEASVEPYAGNRLLGLFESVTGAGTTPSAEARAQPGPALPTGPSSRSGATGPAEGGTAR</sequence>
<evidence type="ECO:0000256" key="3">
    <source>
        <dbReference type="ARBA" id="ARBA00022679"/>
    </source>
</evidence>